<evidence type="ECO:0000256" key="1">
    <source>
        <dbReference type="SAM" id="MobiDB-lite"/>
    </source>
</evidence>
<evidence type="ECO:0000313" key="4">
    <source>
        <dbReference type="Proteomes" id="UP000587396"/>
    </source>
</evidence>
<dbReference type="Gene3D" id="1.10.10.10">
    <property type="entry name" value="Winged helix-like DNA-binding domain superfamily/Winged helix DNA-binding domain"/>
    <property type="match status" value="1"/>
</dbReference>
<dbReference type="InterPro" id="IPR005158">
    <property type="entry name" value="BTAD"/>
</dbReference>
<dbReference type="EMBL" id="JACMSE010000012">
    <property type="protein sequence ID" value="MBC2890346.1"/>
    <property type="molecule type" value="Genomic_DNA"/>
</dbReference>
<evidence type="ECO:0000259" key="2">
    <source>
        <dbReference type="SMART" id="SM01043"/>
    </source>
</evidence>
<name>A0A842JH46_9ACTN</name>
<dbReference type="SUPFAM" id="SSF48452">
    <property type="entry name" value="TPR-like"/>
    <property type="match status" value="1"/>
</dbReference>
<dbReference type="InterPro" id="IPR051677">
    <property type="entry name" value="AfsR-DnrI-RedD_regulator"/>
</dbReference>
<dbReference type="InterPro" id="IPR036388">
    <property type="entry name" value="WH-like_DNA-bd_sf"/>
</dbReference>
<dbReference type="GO" id="GO:0003677">
    <property type="term" value="F:DNA binding"/>
    <property type="evidence" value="ECO:0007669"/>
    <property type="project" value="InterPro"/>
</dbReference>
<dbReference type="Pfam" id="PF03704">
    <property type="entry name" value="BTAD"/>
    <property type="match status" value="1"/>
</dbReference>
<organism evidence="3 4">
    <name type="scientific">Gordonibacter massiliensis</name>
    <name type="common">ex Traore et al. 2017</name>
    <dbReference type="NCBI Taxonomy" id="1841863"/>
    <lineage>
        <taxon>Bacteria</taxon>
        <taxon>Bacillati</taxon>
        <taxon>Actinomycetota</taxon>
        <taxon>Coriobacteriia</taxon>
        <taxon>Eggerthellales</taxon>
        <taxon>Eggerthellaceae</taxon>
        <taxon>Gordonibacter</taxon>
    </lineage>
</organism>
<dbReference type="Proteomes" id="UP000587396">
    <property type="component" value="Unassembled WGS sequence"/>
</dbReference>
<dbReference type="SUPFAM" id="SSF46894">
    <property type="entry name" value="C-terminal effector domain of the bipartite response regulators"/>
    <property type="match status" value="1"/>
</dbReference>
<dbReference type="PANTHER" id="PTHR35807">
    <property type="entry name" value="TRANSCRIPTIONAL REGULATOR REDD-RELATED"/>
    <property type="match status" value="1"/>
</dbReference>
<proteinExistence type="predicted"/>
<dbReference type="AlphaFoldDB" id="A0A842JH46"/>
<accession>A0A842JH46</accession>
<keyword evidence="4" id="KW-1185">Reference proteome</keyword>
<dbReference type="InterPro" id="IPR011990">
    <property type="entry name" value="TPR-like_helical_dom_sf"/>
</dbReference>
<dbReference type="Gene3D" id="1.25.40.10">
    <property type="entry name" value="Tetratricopeptide repeat domain"/>
    <property type="match status" value="1"/>
</dbReference>
<dbReference type="RefSeq" id="WP_185906065.1">
    <property type="nucleotide sequence ID" value="NZ_JACMSE010000012.1"/>
</dbReference>
<comment type="caution">
    <text evidence="3">The sequence shown here is derived from an EMBL/GenBank/DDBJ whole genome shotgun (WGS) entry which is preliminary data.</text>
</comment>
<feature type="domain" description="Bacterial transcriptional activator" evidence="2">
    <location>
        <begin position="722"/>
        <end position="865"/>
    </location>
</feature>
<evidence type="ECO:0000313" key="3">
    <source>
        <dbReference type="EMBL" id="MBC2890346.1"/>
    </source>
</evidence>
<dbReference type="GO" id="GO:0006355">
    <property type="term" value="P:regulation of DNA-templated transcription"/>
    <property type="evidence" value="ECO:0007669"/>
    <property type="project" value="InterPro"/>
</dbReference>
<dbReference type="SMART" id="SM01043">
    <property type="entry name" value="BTAD"/>
    <property type="match status" value="1"/>
</dbReference>
<feature type="region of interest" description="Disordered" evidence="1">
    <location>
        <begin position="423"/>
        <end position="444"/>
    </location>
</feature>
<gene>
    <name evidence="3" type="ORF">H7313_13490</name>
</gene>
<sequence length="872" mass="95557">MTGFLEQSACKGRRPNHLASRRHYPRPDLIARLLRERHVARFLVAPEGFGKSGLAMEYSDTVFSFEHVFWINGRSPCFLRDLDRGIIVSSLTMADEEPFLVVVEDVPPLDAARAASLSAAFDDLLGRGCEVLATCTPSCDAYGPLQHDRLKLSAVELLLSDVEVDAGRSVDDRAARPASAVPPAERIPALVWGPSGAEAAFLDGALREELPADVLLAMSTMLVLGRGSVLDVDAFGPCGDDLVALMASSYPYLGIDRRGERFEAPDFPASAVARAVAGKIDALAARSRFAGRDALAGRWADALVARARCERACELVGVLCSRGARATWLTERSRALMKGVCVLPAHELYASLGQAASLANPRLELGEAARLAALGDTTGALGLARRVALDLSAPDGVRALAALVVVRRGKGPSRKRACEELARLAGPQRGGTEPSTKNRDEGRASDAAFWRPLVQTQLTLLDDPSWLAHGAACRMEGADEDARALAAVWALDEVAEGREGARSDEASERAAALVRLETFVRSRLAEAGDRPRDLFVAAAGLALERVRERGALGPIEPLGASEALMLHRVEMELFSQRRSFERAAREREERRAERAAARPDEYLDGRYLPEKGRSATIVPLLTVNLFGGLDVRIGDTPVDPRRFRRQKVKTLLALLVLNRGREFPRDRLVRILWPESEIETARKNFYSIWSYLRSALSGPSGTCPYLVRQQNGCRLDERLLNTDVARFDAVCRMLLFGQPGADGWAQLYAEIDDAFADDLMPSEQDNEFVVQARRECRVQLVDALVAAADRLVESDDAQEGLWFARAALRRDRTREDAYTALMRAQIAAGQRTAALETYFSCRRFLTSELGIDPSLKTMALYRSIIETEEPLD</sequence>
<protein>
    <submittedName>
        <fullName evidence="3">SARP family transcriptional regulator</fullName>
    </submittedName>
</protein>
<dbReference type="InterPro" id="IPR016032">
    <property type="entry name" value="Sig_transdc_resp-reg_C-effctor"/>
</dbReference>
<reference evidence="3 4" key="1">
    <citation type="submission" date="2020-08" db="EMBL/GenBank/DDBJ databases">
        <authorList>
            <person name="Liu C."/>
            <person name="Sun Q."/>
        </authorList>
    </citation>
    <scope>NUCLEOTIDE SEQUENCE [LARGE SCALE GENOMIC DNA]</scope>
    <source>
        <strain evidence="3 4">N22</strain>
    </source>
</reference>